<dbReference type="CDD" id="cd07197">
    <property type="entry name" value="nitrilase"/>
    <property type="match status" value="1"/>
</dbReference>
<dbReference type="PANTHER" id="PTHR43674:SF2">
    <property type="entry name" value="BETA-UREIDOPROPIONASE"/>
    <property type="match status" value="1"/>
</dbReference>
<accession>A0ABU7LR34</accession>
<keyword evidence="1 3" id="KW-0378">Hydrolase</keyword>
<evidence type="ECO:0000313" key="3">
    <source>
        <dbReference type="EMBL" id="MEE2526377.1"/>
    </source>
</evidence>
<dbReference type="InterPro" id="IPR036526">
    <property type="entry name" value="C-N_Hydrolase_sf"/>
</dbReference>
<organism evidence="3 4">
    <name type="scientific">Hyphobacterium lacteum</name>
    <dbReference type="NCBI Taxonomy" id="3116575"/>
    <lineage>
        <taxon>Bacteria</taxon>
        <taxon>Pseudomonadati</taxon>
        <taxon>Pseudomonadota</taxon>
        <taxon>Alphaproteobacteria</taxon>
        <taxon>Maricaulales</taxon>
        <taxon>Maricaulaceae</taxon>
        <taxon>Hyphobacterium</taxon>
    </lineage>
</organism>
<dbReference type="InterPro" id="IPR003010">
    <property type="entry name" value="C-N_Hydrolase"/>
</dbReference>
<sequence>MTRLAALQHAMSPDIAVNLATAERMLATASQQGAKLAVFPEVQLSPFFPVRAGGDASRYAMQKDDPAITALGEMARKHRIVTVANIYFQGRDGERFDASPVFDADGTLLGISKMVHIAHFEKFWEKDYYASGSGFDVYDTAAGKLGIVICYDRHFPESYRACALQGAEIIATPTCNLAGEPLDLFAWEMRVLAMQNSVYSILANRCGVEDDTGYGGHSVIAGPDGSLLAEAGDGETVLFADYDLSERAEIARQRRWLAELKPWLRPETRG</sequence>
<dbReference type="Pfam" id="PF00795">
    <property type="entry name" value="CN_hydrolase"/>
    <property type="match status" value="1"/>
</dbReference>
<evidence type="ECO:0000313" key="4">
    <source>
        <dbReference type="Proteomes" id="UP001354971"/>
    </source>
</evidence>
<dbReference type="GO" id="GO:0016787">
    <property type="term" value="F:hydrolase activity"/>
    <property type="evidence" value="ECO:0007669"/>
    <property type="project" value="UniProtKB-KW"/>
</dbReference>
<dbReference type="InterPro" id="IPR050345">
    <property type="entry name" value="Aliph_Amidase/BUP"/>
</dbReference>
<dbReference type="Gene3D" id="3.60.110.10">
    <property type="entry name" value="Carbon-nitrogen hydrolase"/>
    <property type="match status" value="1"/>
</dbReference>
<name>A0ABU7LR34_9PROT</name>
<dbReference type="PANTHER" id="PTHR43674">
    <property type="entry name" value="NITRILASE C965.09-RELATED"/>
    <property type="match status" value="1"/>
</dbReference>
<gene>
    <name evidence="3" type="ORF">V0U79_08365</name>
</gene>
<reference evidence="3 4" key="1">
    <citation type="submission" date="2024-01" db="EMBL/GenBank/DDBJ databases">
        <title>Hyphobacterium bacterium isolated from marine sediment.</title>
        <authorList>
            <person name="Zhao S."/>
        </authorList>
    </citation>
    <scope>NUCLEOTIDE SEQUENCE [LARGE SCALE GENOMIC DNA]</scope>
    <source>
        <strain evidence="4">HN65</strain>
    </source>
</reference>
<evidence type="ECO:0000256" key="1">
    <source>
        <dbReference type="ARBA" id="ARBA00022801"/>
    </source>
</evidence>
<proteinExistence type="predicted"/>
<feature type="domain" description="CN hydrolase" evidence="2">
    <location>
        <begin position="2"/>
        <end position="244"/>
    </location>
</feature>
<comment type="caution">
    <text evidence="3">The sequence shown here is derived from an EMBL/GenBank/DDBJ whole genome shotgun (WGS) entry which is preliminary data.</text>
</comment>
<dbReference type="Proteomes" id="UP001354971">
    <property type="component" value="Unassembled WGS sequence"/>
</dbReference>
<dbReference type="PROSITE" id="PS50263">
    <property type="entry name" value="CN_HYDROLASE"/>
    <property type="match status" value="1"/>
</dbReference>
<evidence type="ECO:0000259" key="2">
    <source>
        <dbReference type="PROSITE" id="PS50263"/>
    </source>
</evidence>
<dbReference type="EMBL" id="JAZDRP010000004">
    <property type="protein sequence ID" value="MEE2526377.1"/>
    <property type="molecule type" value="Genomic_DNA"/>
</dbReference>
<protein>
    <submittedName>
        <fullName evidence="3">Carbon-nitrogen hydrolase family protein</fullName>
    </submittedName>
</protein>
<keyword evidence="4" id="KW-1185">Reference proteome</keyword>
<dbReference type="RefSeq" id="WP_330199040.1">
    <property type="nucleotide sequence ID" value="NZ_JAZDRP010000004.1"/>
</dbReference>
<dbReference type="SUPFAM" id="SSF56317">
    <property type="entry name" value="Carbon-nitrogen hydrolase"/>
    <property type="match status" value="1"/>
</dbReference>